<comment type="caution">
    <text evidence="1">The sequence shown here is derived from an EMBL/GenBank/DDBJ whole genome shotgun (WGS) entry which is preliminary data.</text>
</comment>
<dbReference type="EMBL" id="JAKIKU010000002">
    <property type="protein sequence ID" value="MCL1044666.1"/>
    <property type="molecule type" value="Genomic_DNA"/>
</dbReference>
<protein>
    <submittedName>
        <fullName evidence="1">Uncharacterized protein</fullName>
    </submittedName>
</protein>
<evidence type="ECO:0000313" key="2">
    <source>
        <dbReference type="Proteomes" id="UP001202134"/>
    </source>
</evidence>
<evidence type="ECO:0000313" key="1">
    <source>
        <dbReference type="EMBL" id="MCL1044666.1"/>
    </source>
</evidence>
<accession>A0ABT0KMA4</accession>
<keyword evidence="2" id="KW-1185">Reference proteome</keyword>
<organism evidence="1 2">
    <name type="scientific">Shewanella electrodiphila</name>
    <dbReference type="NCBI Taxonomy" id="934143"/>
    <lineage>
        <taxon>Bacteria</taxon>
        <taxon>Pseudomonadati</taxon>
        <taxon>Pseudomonadota</taxon>
        <taxon>Gammaproteobacteria</taxon>
        <taxon>Alteromonadales</taxon>
        <taxon>Shewanellaceae</taxon>
        <taxon>Shewanella</taxon>
    </lineage>
</organism>
<dbReference type="RefSeq" id="WP_248954960.1">
    <property type="nucleotide sequence ID" value="NZ_JAKIKU010000002.1"/>
</dbReference>
<proteinExistence type="predicted"/>
<dbReference type="SUPFAM" id="SSF54506">
    <property type="entry name" value="Diaminopimelate epimerase-like"/>
    <property type="match status" value="1"/>
</dbReference>
<gene>
    <name evidence="1" type="ORF">L2737_04870</name>
</gene>
<reference evidence="1 2" key="1">
    <citation type="submission" date="2022-01" db="EMBL/GenBank/DDBJ databases">
        <title>Whole genome-based taxonomy of the Shewanellaceae.</title>
        <authorList>
            <person name="Martin-Rodriguez A.J."/>
        </authorList>
    </citation>
    <scope>NUCLEOTIDE SEQUENCE [LARGE SCALE GENOMIC DNA]</scope>
    <source>
        <strain evidence="1 2">DSM 24955</strain>
    </source>
</reference>
<sequence>MAQKRLFNQFIRQIFSGETQAGKPEAVEVCCSKAVFENETMMQKRAVENQLPISTFIFKASNHTGLGYRIYWFSP</sequence>
<name>A0ABT0KMA4_9GAMM</name>
<dbReference type="Proteomes" id="UP001202134">
    <property type="component" value="Unassembled WGS sequence"/>
</dbReference>